<sequence length="81" mass="9580">MEEVMTEFERWDGRGTLEFKLSSHGRDVLEKFIAKLLADDKNRYCIGWREKVRVMRRATEAVLFLTIEMCQPGQKAKYIPL</sequence>
<reference evidence="2" key="1">
    <citation type="journal article" date="2019" name="J. Virol.">
        <title>Medusavirus, a novel large DNA virus discovered from hot spring water.</title>
        <authorList>
            <person name="Yoshikawa G."/>
            <person name="Blanc-Mathieu R."/>
            <person name="Song C."/>
            <person name="Kayama Y."/>
            <person name="Mochizuki T."/>
            <person name="Murata K."/>
            <person name="Ogata H."/>
            <person name="Takemura M."/>
        </authorList>
    </citation>
    <scope>NUCLEOTIDE SEQUENCE [LARGE SCALE GENOMIC DNA]</scope>
</reference>
<organism evidence="1 2">
    <name type="scientific">Acanthamoeba castellanii medusavirus J1</name>
    <dbReference type="NCBI Taxonomy" id="3114988"/>
    <lineage>
        <taxon>Viruses</taxon>
        <taxon>Varidnaviria</taxon>
        <taxon>Bamfordvirae</taxon>
        <taxon>Nucleocytoviricota</taxon>
        <taxon>Megaviricetes</taxon>
        <taxon>Mamonoviridae</taxon>
        <taxon>Medusavirus</taxon>
        <taxon>Medusavirus medusae</taxon>
    </lineage>
</organism>
<accession>A0A3T1CX22</accession>
<evidence type="ECO:0000313" key="2">
    <source>
        <dbReference type="Proteomes" id="UP001161669"/>
    </source>
</evidence>
<proteinExistence type="predicted"/>
<dbReference type="KEGG" id="vg:80540723"/>
<keyword evidence="2" id="KW-1185">Reference proteome</keyword>
<dbReference type="EMBL" id="AP018495">
    <property type="protein sequence ID" value="BBI30371.1"/>
    <property type="molecule type" value="Genomic_DNA"/>
</dbReference>
<protein>
    <submittedName>
        <fullName evidence="1">Uncharacterized protein</fullName>
    </submittedName>
</protein>
<evidence type="ECO:0000313" key="1">
    <source>
        <dbReference type="EMBL" id="BBI30371.1"/>
    </source>
</evidence>
<dbReference type="Proteomes" id="UP001161669">
    <property type="component" value="Segment"/>
</dbReference>
<name>A0A3T1CX22_9VIRU</name>